<accession>A0ABD0TJC3</accession>
<dbReference type="Gene3D" id="2.20.110.10">
    <property type="entry name" value="Histone H3 K4-specific methyltransferase SET7/9 N-terminal domain"/>
    <property type="match status" value="2"/>
</dbReference>
<protein>
    <submittedName>
        <fullName evidence="10">Uncharacterized protein</fullName>
    </submittedName>
</protein>
<dbReference type="Proteomes" id="UP001549921">
    <property type="component" value="Unassembled WGS sequence"/>
</dbReference>
<dbReference type="GO" id="GO:0031514">
    <property type="term" value="C:motile cilium"/>
    <property type="evidence" value="ECO:0007669"/>
    <property type="project" value="UniProtKB-SubCell"/>
</dbReference>
<gene>
    <name evidence="10" type="ORF">ABMA28_013629</name>
</gene>
<feature type="compositionally biased region" description="Polar residues" evidence="9">
    <location>
        <begin position="134"/>
        <end position="143"/>
    </location>
</feature>
<keyword evidence="7" id="KW-0206">Cytoskeleton</keyword>
<evidence type="ECO:0000256" key="5">
    <source>
        <dbReference type="ARBA" id="ARBA00022846"/>
    </source>
</evidence>
<evidence type="ECO:0000256" key="7">
    <source>
        <dbReference type="ARBA" id="ARBA00023212"/>
    </source>
</evidence>
<proteinExistence type="predicted"/>
<feature type="compositionally biased region" description="Polar residues" evidence="9">
    <location>
        <begin position="31"/>
        <end position="46"/>
    </location>
</feature>
<evidence type="ECO:0000256" key="9">
    <source>
        <dbReference type="SAM" id="MobiDB-lite"/>
    </source>
</evidence>
<feature type="region of interest" description="Disordered" evidence="9">
    <location>
        <begin position="31"/>
        <end position="51"/>
    </location>
</feature>
<keyword evidence="5" id="KW-0282">Flagellum</keyword>
<name>A0ABD0TJC3_LOXSC</name>
<evidence type="ECO:0000256" key="2">
    <source>
        <dbReference type="ARBA" id="ARBA00004430"/>
    </source>
</evidence>
<dbReference type="Pfam" id="PF02493">
    <property type="entry name" value="MORN"/>
    <property type="match status" value="9"/>
</dbReference>
<evidence type="ECO:0000256" key="8">
    <source>
        <dbReference type="ARBA" id="ARBA00023273"/>
    </source>
</evidence>
<keyword evidence="6" id="KW-0969">Cilium</keyword>
<dbReference type="PANTHER" id="PTHR46613">
    <property type="entry name" value="RADIAL SPOKE HEAD 10 HOMOLOG B-RELATED"/>
    <property type="match status" value="1"/>
</dbReference>
<evidence type="ECO:0000313" key="11">
    <source>
        <dbReference type="Proteomes" id="UP001549921"/>
    </source>
</evidence>
<comment type="subcellular location">
    <subcellularLocation>
        <location evidence="1">Cell projection</location>
        <location evidence="1">Cilium</location>
        <location evidence="1">Flagellum</location>
    </subcellularLocation>
    <subcellularLocation>
        <location evidence="2">Cytoplasm</location>
        <location evidence="2">Cytoskeleton</location>
        <location evidence="2">Cilium axoneme</location>
    </subcellularLocation>
</comment>
<dbReference type="EMBL" id="JBEDNZ010000004">
    <property type="protein sequence ID" value="KAL0849306.1"/>
    <property type="molecule type" value="Genomic_DNA"/>
</dbReference>
<evidence type="ECO:0000256" key="1">
    <source>
        <dbReference type="ARBA" id="ARBA00004230"/>
    </source>
</evidence>
<evidence type="ECO:0000313" key="10">
    <source>
        <dbReference type="EMBL" id="KAL0849306.1"/>
    </source>
</evidence>
<dbReference type="AlphaFoldDB" id="A0ABD0TJC3"/>
<dbReference type="GO" id="GO:0005930">
    <property type="term" value="C:axoneme"/>
    <property type="evidence" value="ECO:0007669"/>
    <property type="project" value="UniProtKB-SubCell"/>
</dbReference>
<dbReference type="InterPro" id="IPR003409">
    <property type="entry name" value="MORN"/>
</dbReference>
<sequence>MYYVDSQRTLTRRDSSLVVSRRYNADDNETISTARPSTLPLTSDSGASLAVRPKGSTQKELVTMLFESMLDSIVSSWEVIVQPKPEESTNNMEIGKTASELTFTSKKKKSYVKAPPSKSKRSKSELTDDVTQGVPATTDPTQQTWWSAPDERAIIKFRNGNVYEGSISMKCMHGEGRFQWADGTVYLGQFQNNQINGKGMLQWKDDTWYEGDFVGNLRHGRGLYVDSRTQRSYAGGWYCGTKHGQGVIYYSKTFKNSYDGEWVHNVRHGFGSREYCQQSGYKGEWDKYVREGRGLMIWPNHDFYRGEWKNGVMSGHGIYIWDAYYNNALSLPSISAYRGQWFKGQRNGYGVLNLGLGLGSYYKGEFKNNKKHGVGKFVTNNGLILQDKNLFIDDNIGPLTAEDQENASTSLEYKRMQLDEPYKFDICDSTVGLLYHVNDAIKNIDKQLEVRANIINEYIENNKNIEADLSVAARKEDRPEEIAVINMEDMIDFEESSLRKSLRCYETDLKNIYYRYATICNTEEVHFTPVLTRLYLWQFYYDCNIHDKGLTLVDIDKMFHRNPQWLSKSPHNPFEKIYFWQFMHSLISVASRLYAKRELPGPKPDTILSSAFRTFMEKDALPNVGRRKGRLVDGYGQFIPLKGLYDLYRRLNEPHTVRDFLCAVRRAPHNTDHPQPPLIDAPDHCLPLGRNVYILGDELTFVSDDVLRPECKFETTEEFEDLKLFNFGNLSSKAIIKIFANIFPQLCDKNKIMDLGIGITFFEFFEAFIACAEESIRVKDEEMRWREKFSVMVVPEPVVHGGHTPIKK</sequence>
<evidence type="ECO:0000256" key="3">
    <source>
        <dbReference type="ARBA" id="ARBA00022490"/>
    </source>
</evidence>
<keyword evidence="4" id="KW-0677">Repeat</keyword>
<keyword evidence="8" id="KW-0966">Cell projection</keyword>
<organism evidence="10 11">
    <name type="scientific">Loxostege sticticalis</name>
    <name type="common">Beet webworm moth</name>
    <dbReference type="NCBI Taxonomy" id="481309"/>
    <lineage>
        <taxon>Eukaryota</taxon>
        <taxon>Metazoa</taxon>
        <taxon>Ecdysozoa</taxon>
        <taxon>Arthropoda</taxon>
        <taxon>Hexapoda</taxon>
        <taxon>Insecta</taxon>
        <taxon>Pterygota</taxon>
        <taxon>Neoptera</taxon>
        <taxon>Endopterygota</taxon>
        <taxon>Lepidoptera</taxon>
        <taxon>Glossata</taxon>
        <taxon>Ditrysia</taxon>
        <taxon>Pyraloidea</taxon>
        <taxon>Crambidae</taxon>
        <taxon>Pyraustinae</taxon>
        <taxon>Loxostege</taxon>
    </lineage>
</organism>
<dbReference type="SUPFAM" id="SSF82185">
    <property type="entry name" value="Histone H3 K4-specific methyltransferase SET7/9 N-terminal domain"/>
    <property type="match status" value="2"/>
</dbReference>
<feature type="region of interest" description="Disordered" evidence="9">
    <location>
        <begin position="105"/>
        <end position="143"/>
    </location>
</feature>
<comment type="caution">
    <text evidence="10">The sequence shown here is derived from an EMBL/GenBank/DDBJ whole genome shotgun (WGS) entry which is preliminary data.</text>
</comment>
<dbReference type="SMART" id="SM00698">
    <property type="entry name" value="MORN"/>
    <property type="match status" value="9"/>
</dbReference>
<keyword evidence="3" id="KW-0963">Cytoplasm</keyword>
<evidence type="ECO:0000256" key="4">
    <source>
        <dbReference type="ARBA" id="ARBA00022737"/>
    </source>
</evidence>
<dbReference type="PANTHER" id="PTHR46613:SF1">
    <property type="entry name" value="RADIAL SPOKE HEAD 10 HOMOLOG B-RELATED"/>
    <property type="match status" value="1"/>
</dbReference>
<reference evidence="10 11" key="1">
    <citation type="submission" date="2024-06" db="EMBL/GenBank/DDBJ databases">
        <title>A chromosome-level genome assembly of beet webworm, Loxostege sticticalis.</title>
        <authorList>
            <person name="Zhang Y."/>
        </authorList>
    </citation>
    <scope>NUCLEOTIDE SEQUENCE [LARGE SCALE GENOMIC DNA]</scope>
    <source>
        <strain evidence="10">AQ028</strain>
        <tissue evidence="10">Male pupae</tissue>
    </source>
</reference>
<evidence type="ECO:0000256" key="6">
    <source>
        <dbReference type="ARBA" id="ARBA00023069"/>
    </source>
</evidence>